<evidence type="ECO:0000256" key="7">
    <source>
        <dbReference type="ARBA" id="ARBA00023204"/>
    </source>
</evidence>
<sequence length="156" mass="17656">MSLVKSHYKSPLGWLELSTSEGFLYQISFLDSRPKPLLEITNTSHKKIKSELDEYFRGEHKQFTLPLKPEGTNFQQRVWNELQQIPFGCVTNYGELAKRLGDVKKVRAVGRANGQNPIPIIIPCHRVIGVNNNLVGYAGGISRKKFLLKHEGALLL</sequence>
<dbReference type="GO" id="GO:0032259">
    <property type="term" value="P:methylation"/>
    <property type="evidence" value="ECO:0007669"/>
    <property type="project" value="UniProtKB-KW"/>
</dbReference>
<keyword evidence="6 9" id="KW-0227">DNA damage</keyword>
<comment type="similarity">
    <text evidence="2 9">Belongs to the MGMT family.</text>
</comment>
<dbReference type="InterPro" id="IPR001497">
    <property type="entry name" value="MethylDNA_cys_MeTrfase_AS"/>
</dbReference>
<comment type="subcellular location">
    <subcellularLocation>
        <location evidence="9">Cytoplasm</location>
    </subcellularLocation>
</comment>
<keyword evidence="5 9" id="KW-0808">Transferase</keyword>
<dbReference type="NCBIfam" id="TIGR00589">
    <property type="entry name" value="ogt"/>
    <property type="match status" value="1"/>
</dbReference>
<comment type="catalytic activity">
    <reaction evidence="1 9">
        <text>a 4-O-methyl-thymidine in DNA + L-cysteinyl-[protein] = a thymidine in DNA + S-methyl-L-cysteinyl-[protein]</text>
        <dbReference type="Rhea" id="RHEA:53428"/>
        <dbReference type="Rhea" id="RHEA-COMP:10131"/>
        <dbReference type="Rhea" id="RHEA-COMP:10132"/>
        <dbReference type="Rhea" id="RHEA-COMP:13555"/>
        <dbReference type="Rhea" id="RHEA-COMP:13556"/>
        <dbReference type="ChEBI" id="CHEBI:29950"/>
        <dbReference type="ChEBI" id="CHEBI:82612"/>
        <dbReference type="ChEBI" id="CHEBI:137386"/>
        <dbReference type="ChEBI" id="CHEBI:137387"/>
        <dbReference type="EC" id="2.1.1.63"/>
    </reaction>
</comment>
<accession>A0A6M1T4G5</accession>
<evidence type="ECO:0000259" key="11">
    <source>
        <dbReference type="Pfam" id="PF02870"/>
    </source>
</evidence>
<dbReference type="PANTHER" id="PTHR10815">
    <property type="entry name" value="METHYLATED-DNA--PROTEIN-CYSTEINE METHYLTRANSFERASE"/>
    <property type="match status" value="1"/>
</dbReference>
<reference evidence="12 13" key="1">
    <citation type="submission" date="2020-02" db="EMBL/GenBank/DDBJ databases">
        <title>Aliifodinibius halophilus 2W32, complete genome.</title>
        <authorList>
            <person name="Li Y."/>
            <person name="Wu S."/>
        </authorList>
    </citation>
    <scope>NUCLEOTIDE SEQUENCE [LARGE SCALE GENOMIC DNA]</scope>
    <source>
        <strain evidence="12 13">2W32</strain>
    </source>
</reference>
<evidence type="ECO:0000256" key="8">
    <source>
        <dbReference type="ARBA" id="ARBA00049348"/>
    </source>
</evidence>
<evidence type="ECO:0000313" key="12">
    <source>
        <dbReference type="EMBL" id="NGP88125.1"/>
    </source>
</evidence>
<dbReference type="InterPro" id="IPR036388">
    <property type="entry name" value="WH-like_DNA-bd_sf"/>
</dbReference>
<dbReference type="RefSeq" id="WP_165267533.1">
    <property type="nucleotide sequence ID" value="NZ_JAALLS010000007.1"/>
</dbReference>
<dbReference type="GO" id="GO:0003908">
    <property type="term" value="F:methylated-DNA-[protein]-cysteine S-methyltransferase activity"/>
    <property type="evidence" value="ECO:0007669"/>
    <property type="project" value="UniProtKB-UniRule"/>
</dbReference>
<dbReference type="InterPro" id="IPR036631">
    <property type="entry name" value="MGMT_N_sf"/>
</dbReference>
<dbReference type="PANTHER" id="PTHR10815:SF5">
    <property type="entry name" value="METHYLATED-DNA--PROTEIN-CYSTEINE METHYLTRANSFERASE"/>
    <property type="match status" value="1"/>
</dbReference>
<dbReference type="Gene3D" id="1.10.10.10">
    <property type="entry name" value="Winged helix-like DNA-binding domain superfamily/Winged helix DNA-binding domain"/>
    <property type="match status" value="1"/>
</dbReference>
<dbReference type="EMBL" id="JAALLS010000007">
    <property type="protein sequence ID" value="NGP88125.1"/>
    <property type="molecule type" value="Genomic_DNA"/>
</dbReference>
<dbReference type="FunFam" id="1.10.10.10:FF:000214">
    <property type="entry name" value="Methylated-DNA--protein-cysteine methyltransferase"/>
    <property type="match status" value="1"/>
</dbReference>
<dbReference type="EC" id="2.1.1.63" evidence="9"/>
<gene>
    <name evidence="12" type="ORF">G3569_07145</name>
</gene>
<evidence type="ECO:0000256" key="3">
    <source>
        <dbReference type="ARBA" id="ARBA00022490"/>
    </source>
</evidence>
<dbReference type="AlphaFoldDB" id="A0A6M1T4G5"/>
<evidence type="ECO:0000256" key="5">
    <source>
        <dbReference type="ARBA" id="ARBA00022679"/>
    </source>
</evidence>
<feature type="domain" description="Methylated-DNA-[protein]-cysteine S-methyltransferase DNA binding" evidence="10">
    <location>
        <begin position="73"/>
        <end position="153"/>
    </location>
</feature>
<dbReference type="GO" id="GO:0006307">
    <property type="term" value="P:DNA alkylation repair"/>
    <property type="evidence" value="ECO:0007669"/>
    <property type="project" value="UniProtKB-UniRule"/>
</dbReference>
<dbReference type="SUPFAM" id="SSF53155">
    <property type="entry name" value="Methylated DNA-protein cysteine methyltransferase domain"/>
    <property type="match status" value="1"/>
</dbReference>
<keyword evidence="3 9" id="KW-0963">Cytoplasm</keyword>
<dbReference type="Pfam" id="PF02870">
    <property type="entry name" value="Methyltransf_1N"/>
    <property type="match status" value="1"/>
</dbReference>
<dbReference type="Gene3D" id="3.30.160.70">
    <property type="entry name" value="Methylated DNA-protein cysteine methyltransferase domain"/>
    <property type="match status" value="1"/>
</dbReference>
<organism evidence="12 13">
    <name type="scientific">Fodinibius halophilus</name>
    <dbReference type="NCBI Taxonomy" id="1736908"/>
    <lineage>
        <taxon>Bacteria</taxon>
        <taxon>Pseudomonadati</taxon>
        <taxon>Balneolota</taxon>
        <taxon>Balneolia</taxon>
        <taxon>Balneolales</taxon>
        <taxon>Balneolaceae</taxon>
        <taxon>Fodinibius</taxon>
    </lineage>
</organism>
<dbReference type="GO" id="GO:0005737">
    <property type="term" value="C:cytoplasm"/>
    <property type="evidence" value="ECO:0007669"/>
    <property type="project" value="UniProtKB-SubCell"/>
</dbReference>
<dbReference type="CDD" id="cd06445">
    <property type="entry name" value="ATase"/>
    <property type="match status" value="1"/>
</dbReference>
<dbReference type="InterPro" id="IPR023546">
    <property type="entry name" value="MGMT"/>
</dbReference>
<feature type="active site" description="Nucleophile; methyl group acceptor" evidence="9">
    <location>
        <position position="124"/>
    </location>
</feature>
<evidence type="ECO:0000256" key="1">
    <source>
        <dbReference type="ARBA" id="ARBA00001286"/>
    </source>
</evidence>
<evidence type="ECO:0000256" key="4">
    <source>
        <dbReference type="ARBA" id="ARBA00022603"/>
    </source>
</evidence>
<evidence type="ECO:0000256" key="6">
    <source>
        <dbReference type="ARBA" id="ARBA00022763"/>
    </source>
</evidence>
<dbReference type="PROSITE" id="PS00374">
    <property type="entry name" value="MGMT"/>
    <property type="match status" value="1"/>
</dbReference>
<evidence type="ECO:0000256" key="9">
    <source>
        <dbReference type="HAMAP-Rule" id="MF_00772"/>
    </source>
</evidence>
<comment type="function">
    <text evidence="9">Involved in the cellular defense against the biological effects of O6-methylguanine (O6-MeG) and O4-methylthymine (O4-MeT) in DNA. Repairs the methylated nucleobase in DNA by stoichiometrically transferring the methyl group to a cysteine residue in the enzyme. This is a suicide reaction: the enzyme is irreversibly inactivated.</text>
</comment>
<name>A0A6M1T4G5_9BACT</name>
<dbReference type="HAMAP" id="MF_00772">
    <property type="entry name" value="OGT"/>
    <property type="match status" value="1"/>
</dbReference>
<proteinExistence type="inferred from homology"/>
<evidence type="ECO:0000313" key="13">
    <source>
        <dbReference type="Proteomes" id="UP000479132"/>
    </source>
</evidence>
<comment type="miscellaneous">
    <text evidence="9">This enzyme catalyzes only one turnover and therefore is not strictly catalytic. According to one definition, an enzyme is a biocatalyst that acts repeatedly and over many reaction cycles.</text>
</comment>
<dbReference type="Proteomes" id="UP000479132">
    <property type="component" value="Unassembled WGS sequence"/>
</dbReference>
<dbReference type="Pfam" id="PF01035">
    <property type="entry name" value="DNA_binding_1"/>
    <property type="match status" value="1"/>
</dbReference>
<keyword evidence="4 9" id="KW-0489">Methyltransferase</keyword>
<feature type="domain" description="Methylguanine DNA methyltransferase ribonuclease-like" evidence="11">
    <location>
        <begin position="4"/>
        <end position="69"/>
    </location>
</feature>
<dbReference type="InterPro" id="IPR014048">
    <property type="entry name" value="MethylDNA_cys_MeTrfase_DNA-bd"/>
</dbReference>
<dbReference type="InterPro" id="IPR036217">
    <property type="entry name" value="MethylDNA_cys_MeTrfase_DNAb"/>
</dbReference>
<comment type="caution">
    <text evidence="12">The sequence shown here is derived from an EMBL/GenBank/DDBJ whole genome shotgun (WGS) entry which is preliminary data.</text>
</comment>
<evidence type="ECO:0000256" key="2">
    <source>
        <dbReference type="ARBA" id="ARBA00008711"/>
    </source>
</evidence>
<evidence type="ECO:0000259" key="10">
    <source>
        <dbReference type="Pfam" id="PF01035"/>
    </source>
</evidence>
<keyword evidence="13" id="KW-1185">Reference proteome</keyword>
<keyword evidence="7 9" id="KW-0234">DNA repair</keyword>
<dbReference type="SUPFAM" id="SSF46767">
    <property type="entry name" value="Methylated DNA-protein cysteine methyltransferase, C-terminal domain"/>
    <property type="match status" value="1"/>
</dbReference>
<protein>
    <recommendedName>
        <fullName evidence="9">Methylated-DNA--protein-cysteine methyltransferase</fullName>
        <ecNumber evidence="9">2.1.1.63</ecNumber>
    </recommendedName>
    <alternativeName>
        <fullName evidence="9">6-O-methylguanine-DNA methyltransferase</fullName>
        <shortName evidence="9">MGMT</shortName>
    </alternativeName>
    <alternativeName>
        <fullName evidence="9">O-6-methylguanine-DNA-alkyltransferase</fullName>
    </alternativeName>
</protein>
<comment type="catalytic activity">
    <reaction evidence="8 9">
        <text>a 6-O-methyl-2'-deoxyguanosine in DNA + L-cysteinyl-[protein] = S-methyl-L-cysteinyl-[protein] + a 2'-deoxyguanosine in DNA</text>
        <dbReference type="Rhea" id="RHEA:24000"/>
        <dbReference type="Rhea" id="RHEA-COMP:10131"/>
        <dbReference type="Rhea" id="RHEA-COMP:10132"/>
        <dbReference type="Rhea" id="RHEA-COMP:11367"/>
        <dbReference type="Rhea" id="RHEA-COMP:11368"/>
        <dbReference type="ChEBI" id="CHEBI:29950"/>
        <dbReference type="ChEBI" id="CHEBI:82612"/>
        <dbReference type="ChEBI" id="CHEBI:85445"/>
        <dbReference type="ChEBI" id="CHEBI:85448"/>
        <dbReference type="EC" id="2.1.1.63"/>
    </reaction>
</comment>
<dbReference type="InterPro" id="IPR008332">
    <property type="entry name" value="MethylG_MeTrfase_N"/>
</dbReference>